<dbReference type="AlphaFoldDB" id="A0AAD7X568"/>
<keyword evidence="3" id="KW-1185">Reference proteome</keyword>
<reference evidence="2" key="1">
    <citation type="submission" date="2022-11" db="EMBL/GenBank/DDBJ databases">
        <title>Genome Sequence of Cubamyces cubensis.</title>
        <authorList>
            <person name="Buettner E."/>
        </authorList>
    </citation>
    <scope>NUCLEOTIDE SEQUENCE</scope>
    <source>
        <strain evidence="2">MPL-01</strain>
    </source>
</reference>
<gene>
    <name evidence="2" type="ORF">ONZ51_g12737</name>
</gene>
<proteinExistence type="predicted"/>
<evidence type="ECO:0000313" key="2">
    <source>
        <dbReference type="EMBL" id="KAJ8454935.1"/>
    </source>
</evidence>
<sequence>MAKSKASRRVTASAPDRYDPLAPSSVFVPLQTYTTKVYGPISMARHREQIEEHHAANLMSLGKSTRALLSELRSSSSATAEVSTPANDDPPMDIVMGGNDDDDDGDVWVDMPDEGQEDDVIQMRDILAMHPRTYRPKDEPCGRIYALEIRQESSLQQYPERQHDLHDRHPRLSHFTTGSDDHNVARLRDSRGGPRP</sequence>
<comment type="caution">
    <text evidence="2">The sequence shown here is derived from an EMBL/GenBank/DDBJ whole genome shotgun (WGS) entry which is preliminary data.</text>
</comment>
<evidence type="ECO:0000256" key="1">
    <source>
        <dbReference type="SAM" id="MobiDB-lite"/>
    </source>
</evidence>
<feature type="region of interest" description="Disordered" evidence="1">
    <location>
        <begin position="70"/>
        <end position="100"/>
    </location>
</feature>
<organism evidence="2 3">
    <name type="scientific">Trametes cubensis</name>
    <dbReference type="NCBI Taxonomy" id="1111947"/>
    <lineage>
        <taxon>Eukaryota</taxon>
        <taxon>Fungi</taxon>
        <taxon>Dikarya</taxon>
        <taxon>Basidiomycota</taxon>
        <taxon>Agaricomycotina</taxon>
        <taxon>Agaricomycetes</taxon>
        <taxon>Polyporales</taxon>
        <taxon>Polyporaceae</taxon>
        <taxon>Trametes</taxon>
    </lineage>
</organism>
<dbReference type="EMBL" id="JAPEVG010000856">
    <property type="protein sequence ID" value="KAJ8454935.1"/>
    <property type="molecule type" value="Genomic_DNA"/>
</dbReference>
<accession>A0AAD7X568</accession>
<feature type="region of interest" description="Disordered" evidence="1">
    <location>
        <begin position="1"/>
        <end position="23"/>
    </location>
</feature>
<protein>
    <submittedName>
        <fullName evidence="2">Uncharacterized protein</fullName>
    </submittedName>
</protein>
<feature type="region of interest" description="Disordered" evidence="1">
    <location>
        <begin position="158"/>
        <end position="196"/>
    </location>
</feature>
<feature type="compositionally biased region" description="Low complexity" evidence="1">
    <location>
        <begin position="70"/>
        <end position="81"/>
    </location>
</feature>
<name>A0AAD7X568_9APHY</name>
<feature type="compositionally biased region" description="Basic and acidic residues" evidence="1">
    <location>
        <begin position="179"/>
        <end position="196"/>
    </location>
</feature>
<evidence type="ECO:0000313" key="3">
    <source>
        <dbReference type="Proteomes" id="UP001215151"/>
    </source>
</evidence>
<dbReference type="Proteomes" id="UP001215151">
    <property type="component" value="Unassembled WGS sequence"/>
</dbReference>